<feature type="transmembrane region" description="Helical" evidence="1">
    <location>
        <begin position="74"/>
        <end position="91"/>
    </location>
</feature>
<keyword evidence="1" id="KW-1133">Transmembrane helix</keyword>
<dbReference type="OrthoDB" id="398378at2"/>
<gene>
    <name evidence="3" type="ordered locus">WEN_00730</name>
</gene>
<organism evidence="3 4">
    <name type="scientific">Mycoplasma wenyonii (strain Massachusetts)</name>
    <name type="common">Eperythrozoon wenyonii</name>
    <dbReference type="NCBI Taxonomy" id="1197325"/>
    <lineage>
        <taxon>Bacteria</taxon>
        <taxon>Bacillati</taxon>
        <taxon>Mycoplasmatota</taxon>
        <taxon>Mollicutes</taxon>
        <taxon>Mycoplasmataceae</taxon>
        <taxon>Mycoplasma</taxon>
    </lineage>
</organism>
<feature type="transmembrane region" description="Helical" evidence="1">
    <location>
        <begin position="129"/>
        <end position="146"/>
    </location>
</feature>
<evidence type="ECO:0000259" key="2">
    <source>
        <dbReference type="Pfam" id="PF02517"/>
    </source>
</evidence>
<dbReference type="RefSeq" id="WP_014849659.1">
    <property type="nucleotide sequence ID" value="NC_018149.1"/>
</dbReference>
<keyword evidence="1" id="KW-0812">Transmembrane</keyword>
<dbReference type="GO" id="GO:0080120">
    <property type="term" value="P:CAAX-box protein maturation"/>
    <property type="evidence" value="ECO:0007669"/>
    <property type="project" value="UniProtKB-ARBA"/>
</dbReference>
<dbReference type="AlphaFoldDB" id="I6YL27"/>
<dbReference type="PANTHER" id="PTHR36435:SF1">
    <property type="entry name" value="CAAX AMINO TERMINAL PROTEASE FAMILY PROTEIN"/>
    <property type="match status" value="1"/>
</dbReference>
<dbReference type="Proteomes" id="UP000009005">
    <property type="component" value="Chromosome"/>
</dbReference>
<dbReference type="GO" id="GO:0006508">
    <property type="term" value="P:proteolysis"/>
    <property type="evidence" value="ECO:0007669"/>
    <property type="project" value="UniProtKB-KW"/>
</dbReference>
<evidence type="ECO:0000256" key="1">
    <source>
        <dbReference type="SAM" id="Phobius"/>
    </source>
</evidence>
<dbReference type="Pfam" id="PF02517">
    <property type="entry name" value="Rce1-like"/>
    <property type="match status" value="1"/>
</dbReference>
<keyword evidence="3" id="KW-0378">Hydrolase</keyword>
<dbReference type="EMBL" id="CP003703">
    <property type="protein sequence ID" value="AFN64949.1"/>
    <property type="molecule type" value="Genomic_DNA"/>
</dbReference>
<keyword evidence="3" id="KW-0645">Protease</keyword>
<dbReference type="KEGG" id="mwe:WEN_00730"/>
<feature type="domain" description="CAAX prenyl protease 2/Lysostaphin resistance protein A-like" evidence="2">
    <location>
        <begin position="76"/>
        <end position="164"/>
    </location>
</feature>
<keyword evidence="1" id="KW-0472">Membrane</keyword>
<evidence type="ECO:0000313" key="3">
    <source>
        <dbReference type="EMBL" id="AFN64949.1"/>
    </source>
</evidence>
<feature type="transmembrane region" description="Helical" evidence="1">
    <location>
        <begin position="103"/>
        <end position="122"/>
    </location>
</feature>
<dbReference type="PATRIC" id="fig|1197325.3.peg.161"/>
<accession>I6YL27</accession>
<dbReference type="HOGENOM" id="CLU_1452980_0_0_14"/>
<keyword evidence="4" id="KW-1185">Reference proteome</keyword>
<protein>
    <submittedName>
        <fullName evidence="3">Membrane-bound, CAAX amino terminal protease</fullName>
    </submittedName>
</protein>
<reference evidence="3 4" key="1">
    <citation type="journal article" date="2012" name="J. Bacteriol.">
        <title>Complete genome sequence of Mycoplasma wenyonii strain Massachusetts.</title>
        <authorList>
            <person name="Dos Santos A.P."/>
            <person name="Guimaraes A.M."/>
            <person name="do Nascimento N.C."/>
            <person name="Sanmiguel P.J."/>
            <person name="Messick J.B."/>
        </authorList>
    </citation>
    <scope>NUCLEOTIDE SEQUENCE [LARGE SCALE GENOMIC DNA]</scope>
    <source>
        <strain evidence="3 4">Massachusetts</strain>
    </source>
</reference>
<dbReference type="InterPro" id="IPR003675">
    <property type="entry name" value="Rce1/LyrA-like_dom"/>
</dbReference>
<feature type="transmembrane region" description="Helical" evidence="1">
    <location>
        <begin position="31"/>
        <end position="53"/>
    </location>
</feature>
<proteinExistence type="predicted"/>
<name>I6YL27_MYCWM</name>
<dbReference type="InterPro" id="IPR052710">
    <property type="entry name" value="CAAX_protease"/>
</dbReference>
<dbReference type="GO" id="GO:0004175">
    <property type="term" value="F:endopeptidase activity"/>
    <property type="evidence" value="ECO:0007669"/>
    <property type="project" value="UniProtKB-ARBA"/>
</dbReference>
<evidence type="ECO:0000313" key="4">
    <source>
        <dbReference type="Proteomes" id="UP000009005"/>
    </source>
</evidence>
<dbReference type="PANTHER" id="PTHR36435">
    <property type="entry name" value="SLR1288 PROTEIN"/>
    <property type="match status" value="1"/>
</dbReference>
<feature type="transmembrane region" description="Helical" evidence="1">
    <location>
        <begin position="152"/>
        <end position="172"/>
    </location>
</feature>
<sequence length="186" mass="21324">MSTLGPHFKLIFWNDRGVFSWERVKFFGSRIWLILIAELAVSIAFAHLLQTIFPTSGAANTENQKRITTSLKDARIIMIVISVLIFAPVFEELIYRRSILKTANFHTSTLFSSALIFGLIHLNSSKETIFHLLPYFCGGLVFAWSYKKYRNIWISIFVHFLHNLTALLSAVAHSNSVFINIFPPWS</sequence>